<accession>A0A6P0DW09</accession>
<protein>
    <submittedName>
        <fullName evidence="1">Outer membrane lipoprotein carrier protein LolA</fullName>
    </submittedName>
</protein>
<comment type="caution">
    <text evidence="1">The sequence shown here is derived from an EMBL/GenBank/DDBJ whole genome shotgun (WGS) entry which is preliminary data.</text>
</comment>
<evidence type="ECO:0000313" key="1">
    <source>
        <dbReference type="EMBL" id="NEK55556.1"/>
    </source>
</evidence>
<dbReference type="EMBL" id="WXXP01000647">
    <property type="protein sequence ID" value="NEK55556.1"/>
    <property type="molecule type" value="Genomic_DNA"/>
</dbReference>
<dbReference type="AlphaFoldDB" id="A0A6P0DW09"/>
<proteinExistence type="predicted"/>
<organism evidence="1 2">
    <name type="scientific">Rhizobium leguminosarum</name>
    <dbReference type="NCBI Taxonomy" id="384"/>
    <lineage>
        <taxon>Bacteria</taxon>
        <taxon>Pseudomonadati</taxon>
        <taxon>Pseudomonadota</taxon>
        <taxon>Alphaproteobacteria</taxon>
        <taxon>Hyphomicrobiales</taxon>
        <taxon>Rhizobiaceae</taxon>
        <taxon>Rhizobium/Agrobacterium group</taxon>
        <taxon>Rhizobium</taxon>
    </lineage>
</organism>
<gene>
    <name evidence="1" type="ORF">GUK36_40710</name>
</gene>
<sequence length="33" mass="3832">SVMIFNVKTGMQFDDRVFRVPYETIPGTPQSRD</sequence>
<evidence type="ECO:0000313" key="2">
    <source>
        <dbReference type="Proteomes" id="UP000471409"/>
    </source>
</evidence>
<keyword evidence="1" id="KW-0449">Lipoprotein</keyword>
<feature type="non-terminal residue" evidence="1">
    <location>
        <position position="1"/>
    </location>
</feature>
<dbReference type="Proteomes" id="UP000471409">
    <property type="component" value="Unassembled WGS sequence"/>
</dbReference>
<reference evidence="1 2" key="1">
    <citation type="submission" date="2020-01" db="EMBL/GenBank/DDBJ databases">
        <title>Rhizobium genotypes associated with high levels of biological nitrogen fixation by grain legumes in a temperate-maritime cropping system.</title>
        <authorList>
            <person name="Maluk M."/>
            <person name="Francesc Ferrando Molina F."/>
            <person name="Lopez Del Egido L."/>
            <person name="Lafos M."/>
            <person name="Langarica-Fuentes A."/>
            <person name="Gebre Yohannes G."/>
            <person name="Young M.W."/>
            <person name="Martin P."/>
            <person name="Gantlett R."/>
            <person name="Kenicer G."/>
            <person name="Hawes C."/>
            <person name="Begg G.S."/>
            <person name="Quilliam R.S."/>
            <person name="Squire G.R."/>
            <person name="Poole P.S."/>
            <person name="Young P.W."/>
            <person name="Iannetta P.M."/>
            <person name="James E.K."/>
        </authorList>
    </citation>
    <scope>NUCLEOTIDE SEQUENCE [LARGE SCALE GENOMIC DNA]</scope>
    <source>
        <strain evidence="1 2">JHI944</strain>
    </source>
</reference>
<name>A0A6P0DW09_RHILE</name>